<dbReference type="InterPro" id="IPR029016">
    <property type="entry name" value="GAF-like_dom_sf"/>
</dbReference>
<dbReference type="RefSeq" id="WP_092673697.1">
    <property type="nucleotide sequence ID" value="NZ_FOXS01000003.1"/>
</dbReference>
<reference evidence="3" key="1">
    <citation type="submission" date="2016-10" db="EMBL/GenBank/DDBJ databases">
        <authorList>
            <person name="Varghese N."/>
            <person name="Submissions S."/>
        </authorList>
    </citation>
    <scope>NUCLEOTIDE SEQUENCE [LARGE SCALE GENOMIC DNA]</scope>
    <source>
        <strain evidence="3">OR362-8,ATCC BAA-1266,JCM 13504</strain>
    </source>
</reference>
<dbReference type="SUPFAM" id="SSF55781">
    <property type="entry name" value="GAF domain-like"/>
    <property type="match status" value="1"/>
</dbReference>
<dbReference type="Pfam" id="PF13185">
    <property type="entry name" value="GAF_2"/>
    <property type="match status" value="1"/>
</dbReference>
<dbReference type="InterPro" id="IPR003018">
    <property type="entry name" value="GAF"/>
</dbReference>
<gene>
    <name evidence="2" type="ORF">SAMN04515668_2598</name>
</gene>
<dbReference type="PANTHER" id="PTHR43102">
    <property type="entry name" value="SLR1143 PROTEIN"/>
    <property type="match status" value="1"/>
</dbReference>
<dbReference type="PANTHER" id="PTHR43102:SF2">
    <property type="entry name" value="GAF DOMAIN-CONTAINING PROTEIN"/>
    <property type="match status" value="1"/>
</dbReference>
<keyword evidence="3" id="KW-1185">Reference proteome</keyword>
<dbReference type="EMBL" id="FOXS01000003">
    <property type="protein sequence ID" value="SFQ50138.1"/>
    <property type="molecule type" value="Genomic_DNA"/>
</dbReference>
<evidence type="ECO:0000313" key="3">
    <source>
        <dbReference type="Proteomes" id="UP000199029"/>
    </source>
</evidence>
<evidence type="ECO:0000259" key="1">
    <source>
        <dbReference type="SMART" id="SM00065"/>
    </source>
</evidence>
<dbReference type="OrthoDB" id="9811889at2"/>
<dbReference type="Proteomes" id="UP000199029">
    <property type="component" value="Unassembled WGS sequence"/>
</dbReference>
<organism evidence="2 3">
    <name type="scientific">Hymenobacter arizonensis</name>
    <name type="common">Siccationidurans arizonensis</name>
    <dbReference type="NCBI Taxonomy" id="1227077"/>
    <lineage>
        <taxon>Bacteria</taxon>
        <taxon>Pseudomonadati</taxon>
        <taxon>Bacteroidota</taxon>
        <taxon>Cytophagia</taxon>
        <taxon>Cytophagales</taxon>
        <taxon>Hymenobacteraceae</taxon>
        <taxon>Hymenobacter</taxon>
    </lineage>
</organism>
<evidence type="ECO:0000313" key="2">
    <source>
        <dbReference type="EMBL" id="SFQ50138.1"/>
    </source>
</evidence>
<dbReference type="SMART" id="SM00065">
    <property type="entry name" value="GAF"/>
    <property type="match status" value="1"/>
</dbReference>
<sequence>MLTPASLLPPNEAERLATLRHYDFSHVAPDDILNDLLALSATLFAQPLAFLALVDEQEVRFPALYGLPAVTAIPRVNALCSTAILQPHTLAYENLAAAAQTGADAPAIRSALALGAGFYAAAPLRMPDGQAIGVLCLIGQQPRPFSPTEQEALTALADVASLAIAVRHMCLATPELGTEQWSAVCHRLRPDVQNLHTLLSELLTQHGTQVPVAPAVLQQVQQRLQTLPLLLAE</sequence>
<feature type="domain" description="GAF" evidence="1">
    <location>
        <begin position="28"/>
        <end position="175"/>
    </location>
</feature>
<dbReference type="Gene3D" id="3.30.450.40">
    <property type="match status" value="1"/>
</dbReference>
<dbReference type="STRING" id="1227077.SAMN04515668_2598"/>
<accession>A0A1I5Z0T3</accession>
<protein>
    <submittedName>
        <fullName evidence="2">GAF domain-containing protein</fullName>
    </submittedName>
</protein>
<name>A0A1I5Z0T3_HYMAR</name>
<proteinExistence type="predicted"/>
<dbReference type="AlphaFoldDB" id="A0A1I5Z0T3"/>